<dbReference type="Pfam" id="PF00005">
    <property type="entry name" value="ABC_tran"/>
    <property type="match status" value="1"/>
</dbReference>
<feature type="transmembrane region" description="Helical" evidence="7">
    <location>
        <begin position="331"/>
        <end position="352"/>
    </location>
</feature>
<dbReference type="AlphaFoldDB" id="A0A556R1L9"/>
<dbReference type="SUPFAM" id="SSF90123">
    <property type="entry name" value="ABC transporter transmembrane region"/>
    <property type="match status" value="1"/>
</dbReference>
<feature type="transmembrane region" description="Helical" evidence="7">
    <location>
        <begin position="299"/>
        <end position="325"/>
    </location>
</feature>
<feature type="transmembrane region" description="Helical" evidence="7">
    <location>
        <begin position="109"/>
        <end position="129"/>
    </location>
</feature>
<dbReference type="Pfam" id="PF00664">
    <property type="entry name" value="ABC_membrane"/>
    <property type="match status" value="1"/>
</dbReference>
<feature type="transmembrane region" description="Helical" evidence="7">
    <location>
        <begin position="211"/>
        <end position="231"/>
    </location>
</feature>
<evidence type="ECO:0000313" key="10">
    <source>
        <dbReference type="EMBL" id="TSJ82786.1"/>
    </source>
</evidence>
<dbReference type="Gene3D" id="3.40.50.300">
    <property type="entry name" value="P-loop containing nucleotide triphosphate hydrolases"/>
    <property type="match status" value="1"/>
</dbReference>
<dbReference type="SUPFAM" id="SSF52540">
    <property type="entry name" value="P-loop containing nucleoside triphosphate hydrolases"/>
    <property type="match status" value="1"/>
</dbReference>
<feature type="domain" description="ABC transmembrane type-1" evidence="9">
    <location>
        <begin position="95"/>
        <end position="355"/>
    </location>
</feature>
<dbReference type="PROSITE" id="PS50929">
    <property type="entry name" value="ABC_TM1F"/>
    <property type="match status" value="1"/>
</dbReference>
<dbReference type="InterPro" id="IPR003593">
    <property type="entry name" value="AAA+_ATPase"/>
</dbReference>
<dbReference type="PROSITE" id="PS50893">
    <property type="entry name" value="ABC_TRANSPORTER_2"/>
    <property type="match status" value="1"/>
</dbReference>
<dbReference type="EMBL" id="VMHK01000005">
    <property type="protein sequence ID" value="TSJ82786.1"/>
    <property type="molecule type" value="Genomic_DNA"/>
</dbReference>
<keyword evidence="6 7" id="KW-0472">Membrane</keyword>
<dbReference type="InterPro" id="IPR003439">
    <property type="entry name" value="ABC_transporter-like_ATP-bd"/>
</dbReference>
<protein>
    <submittedName>
        <fullName evidence="10">ABC transporter ATP-binding protein</fullName>
    </submittedName>
</protein>
<proteinExistence type="predicted"/>
<dbReference type="GO" id="GO:0005524">
    <property type="term" value="F:ATP binding"/>
    <property type="evidence" value="ECO:0007669"/>
    <property type="project" value="UniProtKB-KW"/>
</dbReference>
<dbReference type="InterPro" id="IPR027417">
    <property type="entry name" value="P-loop_NTPase"/>
</dbReference>
<feature type="domain" description="ABC transporter" evidence="8">
    <location>
        <begin position="406"/>
        <end position="618"/>
    </location>
</feature>
<evidence type="ECO:0000259" key="9">
    <source>
        <dbReference type="PROSITE" id="PS50929"/>
    </source>
</evidence>
<evidence type="ECO:0000256" key="7">
    <source>
        <dbReference type="SAM" id="Phobius"/>
    </source>
</evidence>
<dbReference type="PANTHER" id="PTHR43394:SF1">
    <property type="entry name" value="ATP-BINDING CASSETTE SUB-FAMILY B MEMBER 10, MITOCHONDRIAL"/>
    <property type="match status" value="1"/>
</dbReference>
<evidence type="ECO:0000313" key="11">
    <source>
        <dbReference type="Proteomes" id="UP000316508"/>
    </source>
</evidence>
<keyword evidence="4 10" id="KW-0067">ATP-binding</keyword>
<dbReference type="GO" id="GO:0016887">
    <property type="term" value="F:ATP hydrolysis activity"/>
    <property type="evidence" value="ECO:0007669"/>
    <property type="project" value="InterPro"/>
</dbReference>
<evidence type="ECO:0000259" key="8">
    <source>
        <dbReference type="PROSITE" id="PS50893"/>
    </source>
</evidence>
<organism evidence="10 11">
    <name type="scientific">Bifidobacterium apousia</name>
    <dbReference type="NCBI Taxonomy" id="2750996"/>
    <lineage>
        <taxon>Bacteria</taxon>
        <taxon>Bacillati</taxon>
        <taxon>Actinomycetota</taxon>
        <taxon>Actinomycetes</taxon>
        <taxon>Bifidobacteriales</taxon>
        <taxon>Bifidobacteriaceae</taxon>
        <taxon>Bifidobacterium</taxon>
    </lineage>
</organism>
<feature type="transmembrane region" description="Helical" evidence="7">
    <location>
        <begin position="183"/>
        <end position="205"/>
    </location>
</feature>
<keyword evidence="2 7" id="KW-0812">Transmembrane</keyword>
<dbReference type="Gene3D" id="1.20.1560.10">
    <property type="entry name" value="ABC transporter type 1, transmembrane domain"/>
    <property type="match status" value="1"/>
</dbReference>
<gene>
    <name evidence="10" type="ORF">FPK30_06625</name>
</gene>
<comment type="subcellular location">
    <subcellularLocation>
        <location evidence="1">Cell membrane</location>
        <topology evidence="1">Multi-pass membrane protein</topology>
    </subcellularLocation>
</comment>
<dbReference type="InterPro" id="IPR039421">
    <property type="entry name" value="Type_1_exporter"/>
</dbReference>
<dbReference type="GO" id="GO:0005886">
    <property type="term" value="C:plasma membrane"/>
    <property type="evidence" value="ECO:0007669"/>
    <property type="project" value="UniProtKB-SubCell"/>
</dbReference>
<name>A0A556R1L9_9BIFI</name>
<dbReference type="GO" id="GO:0015421">
    <property type="term" value="F:ABC-type oligopeptide transporter activity"/>
    <property type="evidence" value="ECO:0007669"/>
    <property type="project" value="TreeGrafter"/>
</dbReference>
<dbReference type="PANTHER" id="PTHR43394">
    <property type="entry name" value="ATP-DEPENDENT PERMEASE MDL1, MITOCHONDRIAL"/>
    <property type="match status" value="1"/>
</dbReference>
<dbReference type="SMART" id="SM00382">
    <property type="entry name" value="AAA"/>
    <property type="match status" value="1"/>
</dbReference>
<reference evidence="10 11" key="1">
    <citation type="submission" date="2019-07" db="EMBL/GenBank/DDBJ databases">
        <title>Bifidobacterium asteroides genomes.</title>
        <authorList>
            <person name="Zheng H."/>
        </authorList>
    </citation>
    <scope>NUCLEOTIDE SEQUENCE [LARGE SCALE GENOMIC DNA]</scope>
    <source>
        <strain evidence="10 11">W8102</strain>
    </source>
</reference>
<dbReference type="InterPro" id="IPR036640">
    <property type="entry name" value="ABC1_TM_sf"/>
</dbReference>
<accession>A0A556R1L9</accession>
<evidence type="ECO:0000256" key="2">
    <source>
        <dbReference type="ARBA" id="ARBA00022692"/>
    </source>
</evidence>
<comment type="caution">
    <text evidence="10">The sequence shown here is derived from an EMBL/GenBank/DDBJ whole genome shotgun (WGS) entry which is preliminary data.</text>
</comment>
<keyword evidence="3" id="KW-0547">Nucleotide-binding</keyword>
<keyword evidence="5 7" id="KW-1133">Transmembrane helix</keyword>
<feature type="transmembrane region" description="Helical" evidence="7">
    <location>
        <begin position="73"/>
        <end position="97"/>
    </location>
</feature>
<dbReference type="Proteomes" id="UP000316508">
    <property type="component" value="Unassembled WGS sequence"/>
</dbReference>
<evidence type="ECO:0000256" key="1">
    <source>
        <dbReference type="ARBA" id="ARBA00004651"/>
    </source>
</evidence>
<evidence type="ECO:0000256" key="4">
    <source>
        <dbReference type="ARBA" id="ARBA00022840"/>
    </source>
</evidence>
<evidence type="ECO:0000256" key="6">
    <source>
        <dbReference type="ARBA" id="ARBA00023136"/>
    </source>
</evidence>
<sequence length="620" mass="66848">MPIPSSSCRKAVWRRAAASVSCWMPGADLRPSGRSRLSMRTGSEDMQQTTGNLTMMRRMARLMKPLTGTEGKAILCGSLGHLFAVWSMMAAAAALIGLVTDWPPLNGQWVVWALVAVLTALSRGVMAYGEQYYNHEMAFSMLRDIRTTVFDKMRSLAPAGLRDQARGDMVTVITNDIELLEIFYAHTLSPIAIALVTSLANLALLTWLSPWMGLAAVISYLIVGLLIPILSARPTFKVAMRERTAQANLHSLLLETLQGRTELAGLGALGNTRRRVGVATDQMLDARGRTSGRTVANDLVTNVVTLICTGVFTLMACHLGSAGLVDPARGMIGLVGFLSSFAPLIPVARLGAGLQPTLAAARRVFSLLDKEPPVREVESGHGNPLTEFTGEEAKAVSFSYAGKTDPDKDDLGEHGGRTSVLEGLDLSIKPGELIGIQGANGVGKSTLIDLLMRFQERSGGDLTVSDLPIETICTADLRAQQTLVSQDTYIFSLTLADNIALARPDASREDIEQAAHDACLDDLIDQLPDGLDHLLADNGSDLSEGQRQRVALARAFLSPAPLMLLDEPTSNMDALLEGRVLTRLIERKGDRTCLIVSHRPSVLARVDRLLTLQDGRLIPS</sequence>
<evidence type="ECO:0000256" key="5">
    <source>
        <dbReference type="ARBA" id="ARBA00022989"/>
    </source>
</evidence>
<evidence type="ECO:0000256" key="3">
    <source>
        <dbReference type="ARBA" id="ARBA00022741"/>
    </source>
</evidence>
<dbReference type="InterPro" id="IPR011527">
    <property type="entry name" value="ABC1_TM_dom"/>
</dbReference>
<keyword evidence="11" id="KW-1185">Reference proteome</keyword>